<dbReference type="InterPro" id="IPR052935">
    <property type="entry name" value="Mg2+_PAP"/>
</dbReference>
<evidence type="ECO:0000256" key="1">
    <source>
        <dbReference type="SAM" id="MobiDB-lite"/>
    </source>
</evidence>
<dbReference type="GO" id="GO:0008195">
    <property type="term" value="F:phosphatidate phosphatase activity"/>
    <property type="evidence" value="ECO:0007669"/>
    <property type="project" value="InterPro"/>
</dbReference>
<dbReference type="PANTHER" id="PTHR28208:SF1">
    <property type="entry name" value="FILAMENT ORGANIZATION PROTEIN APP1-LIKE, PUTATIVE (AFU_ORTHOLOGUE AFUA_1G06650)-RELATED"/>
    <property type="match status" value="1"/>
</dbReference>
<dbReference type="RefSeq" id="XP_033599385.1">
    <property type="nucleotide sequence ID" value="XM_033741953.1"/>
</dbReference>
<organism evidence="3 4">
    <name type="scientific">Pseudovirgaria hyperparasitica</name>
    <dbReference type="NCBI Taxonomy" id="470096"/>
    <lineage>
        <taxon>Eukaryota</taxon>
        <taxon>Fungi</taxon>
        <taxon>Dikarya</taxon>
        <taxon>Ascomycota</taxon>
        <taxon>Pezizomycotina</taxon>
        <taxon>Dothideomycetes</taxon>
        <taxon>Dothideomycetes incertae sedis</taxon>
        <taxon>Acrospermales</taxon>
        <taxon>Acrospermaceae</taxon>
        <taxon>Pseudovirgaria</taxon>
    </lineage>
</organism>
<feature type="region of interest" description="Disordered" evidence="1">
    <location>
        <begin position="1"/>
        <end position="29"/>
    </location>
</feature>
<name>A0A6A6W4H1_9PEZI</name>
<dbReference type="Pfam" id="PF09949">
    <property type="entry name" value="APP1_cat"/>
    <property type="match status" value="1"/>
</dbReference>
<keyword evidence="4" id="KW-1185">Reference proteome</keyword>
<accession>A0A6A6W4H1</accession>
<reference evidence="3" key="1">
    <citation type="journal article" date="2020" name="Stud. Mycol.">
        <title>101 Dothideomycetes genomes: a test case for predicting lifestyles and emergence of pathogens.</title>
        <authorList>
            <person name="Haridas S."/>
            <person name="Albert R."/>
            <person name="Binder M."/>
            <person name="Bloem J."/>
            <person name="Labutti K."/>
            <person name="Salamov A."/>
            <person name="Andreopoulos B."/>
            <person name="Baker S."/>
            <person name="Barry K."/>
            <person name="Bills G."/>
            <person name="Bluhm B."/>
            <person name="Cannon C."/>
            <person name="Castanera R."/>
            <person name="Culley D."/>
            <person name="Daum C."/>
            <person name="Ezra D."/>
            <person name="Gonzalez J."/>
            <person name="Henrissat B."/>
            <person name="Kuo A."/>
            <person name="Liang C."/>
            <person name="Lipzen A."/>
            <person name="Lutzoni F."/>
            <person name="Magnuson J."/>
            <person name="Mondo S."/>
            <person name="Nolan M."/>
            <person name="Ohm R."/>
            <person name="Pangilinan J."/>
            <person name="Park H.-J."/>
            <person name="Ramirez L."/>
            <person name="Alfaro M."/>
            <person name="Sun H."/>
            <person name="Tritt A."/>
            <person name="Yoshinaga Y."/>
            <person name="Zwiers L.-H."/>
            <person name="Turgeon B."/>
            <person name="Goodwin S."/>
            <person name="Spatafora J."/>
            <person name="Crous P."/>
            <person name="Grigoriev I."/>
        </authorList>
    </citation>
    <scope>NUCLEOTIDE SEQUENCE</scope>
    <source>
        <strain evidence="3">CBS 121739</strain>
    </source>
</reference>
<feature type="compositionally biased region" description="Basic and acidic residues" evidence="1">
    <location>
        <begin position="11"/>
        <end position="29"/>
    </location>
</feature>
<dbReference type="InterPro" id="IPR019236">
    <property type="entry name" value="APP1_cat"/>
</dbReference>
<evidence type="ECO:0000259" key="2">
    <source>
        <dbReference type="Pfam" id="PF09949"/>
    </source>
</evidence>
<protein>
    <submittedName>
        <fullName evidence="3">Actin filament organization protein-like protein App1-like protein</fullName>
    </submittedName>
</protein>
<evidence type="ECO:0000313" key="3">
    <source>
        <dbReference type="EMBL" id="KAF2756934.1"/>
    </source>
</evidence>
<dbReference type="PANTHER" id="PTHR28208">
    <property type="entry name" value="PHOSPHATIDATE PHOSPHATASE APP1"/>
    <property type="match status" value="1"/>
</dbReference>
<dbReference type="OrthoDB" id="414243at2759"/>
<gene>
    <name evidence="3" type="ORF">EJ05DRAFT_440829</name>
</gene>
<dbReference type="EMBL" id="ML996574">
    <property type="protein sequence ID" value="KAF2756934.1"/>
    <property type="molecule type" value="Genomic_DNA"/>
</dbReference>
<dbReference type="GO" id="GO:0030479">
    <property type="term" value="C:actin cortical patch"/>
    <property type="evidence" value="ECO:0007669"/>
    <property type="project" value="TreeGrafter"/>
</dbReference>
<dbReference type="Proteomes" id="UP000799437">
    <property type="component" value="Unassembled WGS sequence"/>
</dbReference>
<proteinExistence type="predicted"/>
<dbReference type="AlphaFoldDB" id="A0A6A6W4H1"/>
<sequence length="408" mass="45738">MAAAAKTVQKHMQESEQEHITRRTSSFKEVESTMPHLPTRFRDASLVDNLSSYLGKRNPFTKQVDPKKHIVWIFDNTAWQIPGSNGWAAEFVAAYFVKRSGSDVSAVVADIAEKCGLAKGDKQEATIAKRLEPFVDSILPAHTVKMQIAKSQTVRLGPSGRDGISNDTIRFATKYDNLTSVISDALSVECDEMTTFTAGPTGWAVLSDVDDTIKRTLTADPIGILKTTFVDEPEAIPGMPELYAHMKTALGNPPFWYLSASPYNLYTFLRDFRRKYYPAGQMILREASWMNLAGLLTNLTQGTQAYKVDRMEKVHAHWPKRKFIVVGDSTQTDPESYGEMYRKHPDWIKAIFIRKVTGVAAVNEEAKISDERFEKAFAGVPRDVWTVFEEPNVLYAKVDALVKGEGQK</sequence>
<evidence type="ECO:0000313" key="4">
    <source>
        <dbReference type="Proteomes" id="UP000799437"/>
    </source>
</evidence>
<dbReference type="GeneID" id="54483007"/>
<feature type="domain" description="Phosphatidate phosphatase APP1 catalytic" evidence="2">
    <location>
        <begin position="203"/>
        <end position="355"/>
    </location>
</feature>